<evidence type="ECO:0000256" key="3">
    <source>
        <dbReference type="ARBA" id="ARBA00022448"/>
    </source>
</evidence>
<dbReference type="GO" id="GO:0031966">
    <property type="term" value="C:mitochondrial membrane"/>
    <property type="evidence" value="ECO:0007669"/>
    <property type="project" value="UniProtKB-SubCell"/>
</dbReference>
<comment type="similarity">
    <text evidence="2 12">Belongs to the ATPase protein 8 family.</text>
</comment>
<dbReference type="EMBL" id="KM267717">
    <property type="protein sequence ID" value="AIT96679.1"/>
    <property type="molecule type" value="Genomic_DNA"/>
</dbReference>
<dbReference type="GO" id="GO:0045259">
    <property type="term" value="C:proton-transporting ATP synthase complex"/>
    <property type="evidence" value="ECO:0007669"/>
    <property type="project" value="UniProtKB-KW"/>
</dbReference>
<evidence type="ECO:0000256" key="5">
    <source>
        <dbReference type="ARBA" id="ARBA00022692"/>
    </source>
</evidence>
<dbReference type="GO" id="GO:0015078">
    <property type="term" value="F:proton transmembrane transporter activity"/>
    <property type="evidence" value="ECO:0007669"/>
    <property type="project" value="InterPro"/>
</dbReference>
<keyword evidence="7 13" id="KW-1133">Transmembrane helix</keyword>
<keyword evidence="5 12" id="KW-0812">Transmembrane</keyword>
<evidence type="ECO:0000256" key="12">
    <source>
        <dbReference type="RuleBase" id="RU003661"/>
    </source>
</evidence>
<keyword evidence="10 13" id="KW-0472">Membrane</keyword>
<keyword evidence="6 12" id="KW-0375">Hydrogen ion transport</keyword>
<evidence type="ECO:0000256" key="13">
    <source>
        <dbReference type="SAM" id="Phobius"/>
    </source>
</evidence>
<gene>
    <name evidence="14" type="primary">ATPase8</name>
    <name evidence="15" type="synonym">ATP8</name>
</gene>
<dbReference type="InterPro" id="IPR050635">
    <property type="entry name" value="ATPase_protein_8"/>
</dbReference>
<name>A7YDD4_ICHUN</name>
<reference evidence="14" key="1">
    <citation type="journal article" date="2012" name="Conserv. Genet.">
        <title>Contemporary gene flow between 'paired' silver (Ichthyomyzon unicuspis) and northern brook (I. fossor) lampreys: implications for conservation.</title>
        <authorList>
            <person name="Docker M.F."/>
            <person name="Mandrak N.E."/>
            <person name="Heath D.D."/>
        </authorList>
    </citation>
    <scope>NUCLEOTIDE SEQUENCE</scope>
</reference>
<evidence type="ECO:0000256" key="10">
    <source>
        <dbReference type="ARBA" id="ARBA00023136"/>
    </source>
</evidence>
<evidence type="ECO:0000256" key="4">
    <source>
        <dbReference type="ARBA" id="ARBA00022547"/>
    </source>
</evidence>
<geneLocation type="mitochondrion" evidence="14"/>
<proteinExistence type="inferred from homology"/>
<evidence type="ECO:0000256" key="8">
    <source>
        <dbReference type="ARBA" id="ARBA00023065"/>
    </source>
</evidence>
<dbReference type="EMBL" id="DQ889794">
    <property type="protein sequence ID" value="ABK19998.1"/>
    <property type="molecule type" value="Genomic_DNA"/>
</dbReference>
<dbReference type="EMBL" id="DQ889795">
    <property type="protein sequence ID" value="ABK20000.1"/>
    <property type="molecule type" value="Genomic_DNA"/>
</dbReference>
<keyword evidence="9 12" id="KW-0496">Mitochondrion</keyword>
<keyword evidence="4 12" id="KW-0138">CF(0)</keyword>
<sequence length="55" mass="6644">MPQLDPAPWLYMFTVSWLIILLLIMPTILFYQPQNTIPTQQTTKSEQPTWTWPWH</sequence>
<evidence type="ECO:0000313" key="15">
    <source>
        <dbReference type="EMBL" id="AIT96679.1"/>
    </source>
</evidence>
<evidence type="ECO:0000256" key="11">
    <source>
        <dbReference type="ARBA" id="ARBA00023310"/>
    </source>
</evidence>
<evidence type="ECO:0000256" key="9">
    <source>
        <dbReference type="ARBA" id="ARBA00023128"/>
    </source>
</evidence>
<evidence type="ECO:0000256" key="7">
    <source>
        <dbReference type="ARBA" id="ARBA00022989"/>
    </source>
</evidence>
<keyword evidence="8 12" id="KW-0406">Ion transport</keyword>
<keyword evidence="3 12" id="KW-0813">Transport</keyword>
<dbReference type="Pfam" id="PF00895">
    <property type="entry name" value="ATP-synt_8"/>
    <property type="match status" value="1"/>
</dbReference>
<keyword evidence="11" id="KW-0066">ATP synthesis</keyword>
<organism evidence="14">
    <name type="scientific">Ichthyomyzon unicuspis</name>
    <name type="common">Silver lamprey</name>
    <dbReference type="NCBI Taxonomy" id="30308"/>
    <lineage>
        <taxon>Eukaryota</taxon>
        <taxon>Metazoa</taxon>
        <taxon>Chordata</taxon>
        <taxon>Craniata</taxon>
        <taxon>Vertebrata</taxon>
        <taxon>Cyclostomata</taxon>
        <taxon>Hyperoartia</taxon>
        <taxon>Petromyzontiformes</taxon>
        <taxon>Petromyzontidae</taxon>
        <taxon>Ichthyomyzon</taxon>
    </lineage>
</organism>
<accession>A7YDD4</accession>
<dbReference type="RefSeq" id="YP_009106944.1">
    <property type="nucleotide sequence ID" value="NC_025553.1"/>
</dbReference>
<dbReference type="PANTHER" id="PTHR39937">
    <property type="entry name" value="ATP SYNTHASE PROTEIN 8"/>
    <property type="match status" value="1"/>
</dbReference>
<evidence type="ECO:0000256" key="1">
    <source>
        <dbReference type="ARBA" id="ARBA00004304"/>
    </source>
</evidence>
<dbReference type="AlphaFoldDB" id="A7YDD4"/>
<evidence type="ECO:0000313" key="14">
    <source>
        <dbReference type="EMBL" id="ABK19998.1"/>
    </source>
</evidence>
<protein>
    <recommendedName>
        <fullName evidence="12">ATP synthase complex subunit 8</fullName>
    </recommendedName>
</protein>
<feature type="transmembrane region" description="Helical" evidence="13">
    <location>
        <begin position="12"/>
        <end position="31"/>
    </location>
</feature>
<comment type="subcellular location">
    <subcellularLocation>
        <location evidence="1 12">Mitochondrion membrane</location>
        <topology evidence="1 12">Single-pass membrane protein</topology>
    </subcellularLocation>
</comment>
<dbReference type="GeneID" id="22161483"/>
<dbReference type="GO" id="GO:0015986">
    <property type="term" value="P:proton motive force-driven ATP synthesis"/>
    <property type="evidence" value="ECO:0007669"/>
    <property type="project" value="InterPro"/>
</dbReference>
<dbReference type="CTD" id="4509"/>
<evidence type="ECO:0000256" key="6">
    <source>
        <dbReference type="ARBA" id="ARBA00022781"/>
    </source>
</evidence>
<evidence type="ECO:0000256" key="2">
    <source>
        <dbReference type="ARBA" id="ARBA00008892"/>
    </source>
</evidence>
<dbReference type="InterPro" id="IPR001421">
    <property type="entry name" value="ATP8_metazoa"/>
</dbReference>
<dbReference type="PANTHER" id="PTHR39937:SF1">
    <property type="entry name" value="ATP SYNTHASE PROTEIN 8"/>
    <property type="match status" value="1"/>
</dbReference>
<reference evidence="15" key="2">
    <citation type="journal article" date="2014" name="Mitochondrial DNA">
        <title>Complete mitochondrial genomes of paired species northern brook lamprey (Ichthyomyzon fossor) and silver lamprey (I. unicuspis).</title>
        <authorList>
            <person name="Ren J."/>
            <person name="Buchinger T."/>
            <person name="Pu J."/>
            <person name="Jia L."/>
            <person name="Li W."/>
        </authorList>
    </citation>
    <scope>NUCLEOTIDE SEQUENCE</scope>
    <source>
        <tissue evidence="15">Muscle</tissue>
    </source>
</reference>